<gene>
    <name evidence="2" type="ORF">RRG08_033483</name>
</gene>
<sequence>MRRGGENISGEELSVVVNNAGQSVLRLATRASCLDQSSGISTTVIAELGPYVRTPITVQPWLTEKMTAGDAIIKCEVSLVHRVTRLVYDRGLSHPAHEQDSPHTPQSLTAQKDRRGLSRGIVTLTTVARDKPQCCSHKTADLTQLRQDSIATPLPPTSPGLTIVQREPGSLGDVSQEGSAHVL</sequence>
<dbReference type="AlphaFoldDB" id="A0AAE1E4P1"/>
<name>A0AAE1E4P1_9GAST</name>
<accession>A0AAE1E4P1</accession>
<evidence type="ECO:0000313" key="3">
    <source>
        <dbReference type="Proteomes" id="UP001283361"/>
    </source>
</evidence>
<reference evidence="2" key="1">
    <citation type="journal article" date="2023" name="G3 (Bethesda)">
        <title>A reference genome for the long-term kleptoplast-retaining sea slug Elysia crispata morphotype clarki.</title>
        <authorList>
            <person name="Eastman K.E."/>
            <person name="Pendleton A.L."/>
            <person name="Shaikh M.A."/>
            <person name="Suttiyut T."/>
            <person name="Ogas R."/>
            <person name="Tomko P."/>
            <person name="Gavelis G."/>
            <person name="Widhalm J.R."/>
            <person name="Wisecaver J.H."/>
        </authorList>
    </citation>
    <scope>NUCLEOTIDE SEQUENCE</scope>
    <source>
        <strain evidence="2">ECLA1</strain>
    </source>
</reference>
<evidence type="ECO:0000256" key="1">
    <source>
        <dbReference type="SAM" id="MobiDB-lite"/>
    </source>
</evidence>
<dbReference type="Proteomes" id="UP001283361">
    <property type="component" value="Unassembled WGS sequence"/>
</dbReference>
<evidence type="ECO:0000313" key="2">
    <source>
        <dbReference type="EMBL" id="KAK3793907.1"/>
    </source>
</evidence>
<organism evidence="2 3">
    <name type="scientific">Elysia crispata</name>
    <name type="common">lettuce slug</name>
    <dbReference type="NCBI Taxonomy" id="231223"/>
    <lineage>
        <taxon>Eukaryota</taxon>
        <taxon>Metazoa</taxon>
        <taxon>Spiralia</taxon>
        <taxon>Lophotrochozoa</taxon>
        <taxon>Mollusca</taxon>
        <taxon>Gastropoda</taxon>
        <taxon>Heterobranchia</taxon>
        <taxon>Euthyneura</taxon>
        <taxon>Panpulmonata</taxon>
        <taxon>Sacoglossa</taxon>
        <taxon>Placobranchoidea</taxon>
        <taxon>Plakobranchidae</taxon>
        <taxon>Elysia</taxon>
    </lineage>
</organism>
<proteinExistence type="predicted"/>
<feature type="region of interest" description="Disordered" evidence="1">
    <location>
        <begin position="146"/>
        <end position="183"/>
    </location>
</feature>
<keyword evidence="3" id="KW-1185">Reference proteome</keyword>
<feature type="region of interest" description="Disordered" evidence="1">
    <location>
        <begin position="93"/>
        <end position="115"/>
    </location>
</feature>
<comment type="caution">
    <text evidence="2">The sequence shown here is derived from an EMBL/GenBank/DDBJ whole genome shotgun (WGS) entry which is preliminary data.</text>
</comment>
<dbReference type="EMBL" id="JAWDGP010001166">
    <property type="protein sequence ID" value="KAK3793907.1"/>
    <property type="molecule type" value="Genomic_DNA"/>
</dbReference>
<protein>
    <submittedName>
        <fullName evidence="2">Uncharacterized protein</fullName>
    </submittedName>
</protein>